<keyword evidence="10" id="KW-0282">Flagellum</keyword>
<evidence type="ECO:0000256" key="5">
    <source>
        <dbReference type="ARBA" id="ARBA00023157"/>
    </source>
</evidence>
<protein>
    <recommendedName>
        <fullName evidence="9">Flagellar transcriptional regulator FlhD</fullName>
    </recommendedName>
</protein>
<keyword evidence="5 9" id="KW-1015">Disulfide bond</keyword>
<reference evidence="11 13" key="2">
    <citation type="submission" date="2020-12" db="EMBL/GenBank/DDBJ databases">
        <title>Draft genome sequence of Halomonas pacifica strain CARE-V15.</title>
        <authorList>
            <person name="Vignesh N."/>
            <person name="Thabitha A."/>
            <person name="Saravanan R."/>
            <person name="Manigandan V."/>
        </authorList>
    </citation>
    <scope>NUCLEOTIDE SEQUENCE [LARGE SCALE GENOMIC DNA]</scope>
    <source>
        <strain evidence="11 13">CARE-V15</strain>
    </source>
</reference>
<dbReference type="GO" id="GO:1902208">
    <property type="term" value="P:regulation of bacterial-type flagellum assembly"/>
    <property type="evidence" value="ECO:0007669"/>
    <property type="project" value="UniProtKB-UniRule"/>
</dbReference>
<dbReference type="InterPro" id="IPR023559">
    <property type="entry name" value="Flagellar_FlhD"/>
</dbReference>
<dbReference type="EMBL" id="BJUK01000029">
    <property type="protein sequence ID" value="GEK48195.1"/>
    <property type="molecule type" value="Genomic_DNA"/>
</dbReference>
<keyword evidence="3 9" id="KW-0805">Transcription regulation</keyword>
<comment type="function">
    <text evidence="8 9">Functions in complex with FlhC as a master transcriptional regulator that regulates transcription of several flagellar and non-flagellar operons by binding to their promoter region. Activates expression of class 2 flagellar genes, including fliA, which is a flagellum-specific sigma factor that turns on the class 3 genes. Also regulates genes whose products function in a variety of physiological pathways.</text>
</comment>
<evidence type="ECO:0000256" key="8">
    <source>
        <dbReference type="ARBA" id="ARBA00025431"/>
    </source>
</evidence>
<comment type="domain">
    <text evidence="9">The C-terminal region contains a putative helix-turn-helix (HTH) motif, suggesting that this region may bind DNA.</text>
</comment>
<evidence type="ECO:0000256" key="7">
    <source>
        <dbReference type="ARBA" id="ARBA00023163"/>
    </source>
</evidence>
<evidence type="ECO:0000256" key="2">
    <source>
        <dbReference type="ARBA" id="ARBA00022795"/>
    </source>
</evidence>
<comment type="subcellular location">
    <subcellularLocation>
        <location evidence="9">Cytoplasm</location>
    </subcellularLocation>
</comment>
<keyword evidence="1 9" id="KW-0963">Cytoplasm</keyword>
<evidence type="ECO:0000256" key="1">
    <source>
        <dbReference type="ARBA" id="ARBA00022490"/>
    </source>
</evidence>
<reference evidence="10 12" key="1">
    <citation type="submission" date="2019-07" db="EMBL/GenBank/DDBJ databases">
        <title>Whole genome shotgun sequence of Halomonas pacifica NBRC 102220.</title>
        <authorList>
            <person name="Hosoyama A."/>
            <person name="Uohara A."/>
            <person name="Ohji S."/>
            <person name="Ichikawa N."/>
        </authorList>
    </citation>
    <scope>NUCLEOTIDE SEQUENCE [LARGE SCALE GENOMIC DNA]</scope>
    <source>
        <strain evidence="10 12">NBRC 102220</strain>
    </source>
</reference>
<feature type="disulfide bond" description="Interchain" evidence="9">
    <location>
        <position position="65"/>
    </location>
</feature>
<dbReference type="SUPFAM" id="SSF63592">
    <property type="entry name" value="Flagellar transcriptional activator FlhD"/>
    <property type="match status" value="1"/>
</dbReference>
<evidence type="ECO:0000313" key="11">
    <source>
        <dbReference type="EMBL" id="MBH8579846.1"/>
    </source>
</evidence>
<dbReference type="NCBIfam" id="NF002783">
    <property type="entry name" value="PRK02909.1-1"/>
    <property type="match status" value="1"/>
</dbReference>
<dbReference type="Pfam" id="PF05247">
    <property type="entry name" value="FlhD"/>
    <property type="match status" value="1"/>
</dbReference>
<evidence type="ECO:0000256" key="3">
    <source>
        <dbReference type="ARBA" id="ARBA00023015"/>
    </source>
</evidence>
<evidence type="ECO:0000313" key="12">
    <source>
        <dbReference type="Proteomes" id="UP000321275"/>
    </source>
</evidence>
<name>A0A510XCD8_9GAMM</name>
<dbReference type="GO" id="GO:0003677">
    <property type="term" value="F:DNA binding"/>
    <property type="evidence" value="ECO:0007669"/>
    <property type="project" value="UniProtKB-UniRule"/>
</dbReference>
<comment type="subunit">
    <text evidence="9">Homodimer; disulfide-linked. Forms a heterohexamer composed of two FlhC and four FlhD subunits. Each FlhC binds a FlhD dimer, forming a heterotrimer, and a hexamer assembles by dimerization of two heterotrimers.</text>
</comment>
<keyword evidence="6 9" id="KW-0010">Activator</keyword>
<evidence type="ECO:0000256" key="9">
    <source>
        <dbReference type="HAMAP-Rule" id="MF_00725"/>
    </source>
</evidence>
<sequence length="110" mass="11994">MQMDSVLDDIQDLNLSYLLLVQRLLSEDRATAMFRLKMDDAMADLILSLSGKQLGRLARTNQLLCRLNFDDATQLEQLTSNPRDQGLASSHAALLMSTIGAGAAIADARG</sequence>
<evidence type="ECO:0000256" key="4">
    <source>
        <dbReference type="ARBA" id="ARBA00023125"/>
    </source>
</evidence>
<dbReference type="Proteomes" id="UP000651738">
    <property type="component" value="Unassembled WGS sequence"/>
</dbReference>
<dbReference type="EMBL" id="JAEDAF010000005">
    <property type="protein sequence ID" value="MBH8579846.1"/>
    <property type="molecule type" value="Genomic_DNA"/>
</dbReference>
<dbReference type="Gene3D" id="1.10.4000.10">
    <property type="entry name" value="Flagellar transcriptional activator FlhD"/>
    <property type="match status" value="1"/>
</dbReference>
<keyword evidence="12" id="KW-1185">Reference proteome</keyword>
<dbReference type="RefSeq" id="WP_146803533.1">
    <property type="nucleotide sequence ID" value="NZ_BJUK01000029.1"/>
</dbReference>
<dbReference type="HAMAP" id="MF_00725">
    <property type="entry name" value="FlhD"/>
    <property type="match status" value="1"/>
</dbReference>
<accession>A0A510XCD8</accession>
<gene>
    <name evidence="9 10" type="primary">flhD</name>
    <name evidence="10" type="ORF">HPA02_24780</name>
    <name evidence="11" type="ORF">I7V36_07030</name>
</gene>
<keyword evidence="10" id="KW-0966">Cell projection</keyword>
<dbReference type="OrthoDB" id="5298036at2"/>
<organism evidence="10 12">
    <name type="scientific">Bisbaumannia pacifica</name>
    <dbReference type="NCBI Taxonomy" id="77098"/>
    <lineage>
        <taxon>Bacteria</taxon>
        <taxon>Pseudomonadati</taxon>
        <taxon>Pseudomonadota</taxon>
        <taxon>Gammaproteobacteria</taxon>
        <taxon>Oceanospirillales</taxon>
        <taxon>Halomonadaceae</taxon>
        <taxon>Bisbaumannia</taxon>
    </lineage>
</organism>
<keyword evidence="10" id="KW-0969">Cilium</keyword>
<proteinExistence type="inferred from homology"/>
<comment type="caution">
    <text evidence="10">The sequence shown here is derived from an EMBL/GenBank/DDBJ whole genome shotgun (WGS) entry which is preliminary data.</text>
</comment>
<comment type="similarity">
    <text evidence="9">Belongs to the FlhD family.</text>
</comment>
<evidence type="ECO:0000256" key="6">
    <source>
        <dbReference type="ARBA" id="ARBA00023159"/>
    </source>
</evidence>
<dbReference type="GO" id="GO:0005737">
    <property type="term" value="C:cytoplasm"/>
    <property type="evidence" value="ECO:0007669"/>
    <property type="project" value="UniProtKB-SubCell"/>
</dbReference>
<keyword evidence="4 9" id="KW-0238">DNA-binding</keyword>
<evidence type="ECO:0000313" key="13">
    <source>
        <dbReference type="Proteomes" id="UP000651738"/>
    </source>
</evidence>
<keyword evidence="7 9" id="KW-0804">Transcription</keyword>
<dbReference type="GO" id="GO:0044780">
    <property type="term" value="P:bacterial-type flagellum assembly"/>
    <property type="evidence" value="ECO:0007669"/>
    <property type="project" value="InterPro"/>
</dbReference>
<dbReference type="GO" id="GO:0045893">
    <property type="term" value="P:positive regulation of DNA-templated transcription"/>
    <property type="evidence" value="ECO:0007669"/>
    <property type="project" value="InterPro"/>
</dbReference>
<evidence type="ECO:0000313" key="10">
    <source>
        <dbReference type="EMBL" id="GEK48195.1"/>
    </source>
</evidence>
<dbReference type="Proteomes" id="UP000321275">
    <property type="component" value="Unassembled WGS sequence"/>
</dbReference>
<dbReference type="AlphaFoldDB" id="A0A510XCD8"/>
<dbReference type="InterPro" id="IPR036194">
    <property type="entry name" value="FlhD_sf"/>
</dbReference>
<keyword evidence="2 9" id="KW-1005">Bacterial flagellum biogenesis</keyword>